<keyword evidence="2" id="KW-0732">Signal</keyword>
<keyword evidence="4" id="KW-1185">Reference proteome</keyword>
<organism evidence="3 4">
    <name type="scientific">Penicillium decumbens</name>
    <dbReference type="NCBI Taxonomy" id="69771"/>
    <lineage>
        <taxon>Eukaryota</taxon>
        <taxon>Fungi</taxon>
        <taxon>Dikarya</taxon>
        <taxon>Ascomycota</taxon>
        <taxon>Pezizomycotina</taxon>
        <taxon>Eurotiomycetes</taxon>
        <taxon>Eurotiomycetidae</taxon>
        <taxon>Eurotiales</taxon>
        <taxon>Aspergillaceae</taxon>
        <taxon>Penicillium</taxon>
    </lineage>
</organism>
<dbReference type="Proteomes" id="UP000191522">
    <property type="component" value="Unassembled WGS sequence"/>
</dbReference>
<sequence>MHFSTVLTLSTSLLAAQVSAQIEESQNNPINPMAIHNPNLYSRPTANANPSIPAYMAPLVSSMASAMAATMAPMTASTPSSTGMHHAPMAWADPMAPHSNLPTYSDVPMYSQGSMYSHLAMSSSAPYHSTPYSHGSMLTKASSTPLSSRPTPAPTHAFNQPQHPPFHPALAHAQPGEGGIAPIQPMAPGTNVAPVQLNQQHGADEGNAFCIGLCYPSEEAAQYFACLSTGSRVLDLLLYRW</sequence>
<gene>
    <name evidence="3" type="ORF">PENDEC_c037G04473</name>
</gene>
<evidence type="ECO:0000256" key="2">
    <source>
        <dbReference type="SAM" id="SignalP"/>
    </source>
</evidence>
<name>A0A1V6NS10_PENDC</name>
<feature type="region of interest" description="Disordered" evidence="1">
    <location>
        <begin position="133"/>
        <end position="187"/>
    </location>
</feature>
<dbReference type="AlphaFoldDB" id="A0A1V6NS10"/>
<dbReference type="OrthoDB" id="4352075at2759"/>
<protein>
    <recommendedName>
        <fullName evidence="5">Ig-like domain-containing protein</fullName>
    </recommendedName>
</protein>
<evidence type="ECO:0000313" key="4">
    <source>
        <dbReference type="Proteomes" id="UP000191522"/>
    </source>
</evidence>
<feature type="compositionally biased region" description="Polar residues" evidence="1">
    <location>
        <begin position="139"/>
        <end position="150"/>
    </location>
</feature>
<proteinExistence type="predicted"/>
<evidence type="ECO:0000256" key="1">
    <source>
        <dbReference type="SAM" id="MobiDB-lite"/>
    </source>
</evidence>
<feature type="signal peptide" evidence="2">
    <location>
        <begin position="1"/>
        <end position="20"/>
    </location>
</feature>
<evidence type="ECO:0000313" key="3">
    <source>
        <dbReference type="EMBL" id="OQD67367.1"/>
    </source>
</evidence>
<accession>A0A1V6NS10</accession>
<reference evidence="4" key="1">
    <citation type="journal article" date="2017" name="Nat. Microbiol.">
        <title>Global analysis of biosynthetic gene clusters reveals vast potential of secondary metabolite production in Penicillium species.</title>
        <authorList>
            <person name="Nielsen J.C."/>
            <person name="Grijseels S."/>
            <person name="Prigent S."/>
            <person name="Ji B."/>
            <person name="Dainat J."/>
            <person name="Nielsen K.F."/>
            <person name="Frisvad J.C."/>
            <person name="Workman M."/>
            <person name="Nielsen J."/>
        </authorList>
    </citation>
    <scope>NUCLEOTIDE SEQUENCE [LARGE SCALE GENOMIC DNA]</scope>
    <source>
        <strain evidence="4">IBT 11843</strain>
    </source>
</reference>
<dbReference type="EMBL" id="MDYL01000037">
    <property type="protein sequence ID" value="OQD67367.1"/>
    <property type="molecule type" value="Genomic_DNA"/>
</dbReference>
<comment type="caution">
    <text evidence="3">The sequence shown here is derived from an EMBL/GenBank/DDBJ whole genome shotgun (WGS) entry which is preliminary data.</text>
</comment>
<evidence type="ECO:0008006" key="5">
    <source>
        <dbReference type="Google" id="ProtNLM"/>
    </source>
</evidence>
<dbReference type="STRING" id="69771.A0A1V6NS10"/>
<feature type="chain" id="PRO_5013139291" description="Ig-like domain-containing protein" evidence="2">
    <location>
        <begin position="21"/>
        <end position="241"/>
    </location>
</feature>